<evidence type="ECO:0000256" key="1">
    <source>
        <dbReference type="SAM" id="MobiDB-lite"/>
    </source>
</evidence>
<proteinExistence type="predicted"/>
<keyword evidence="2" id="KW-0732">Signal</keyword>
<feature type="compositionally biased region" description="Low complexity" evidence="1">
    <location>
        <begin position="27"/>
        <end position="38"/>
    </location>
</feature>
<dbReference type="EMBL" id="JBEPLU010000001">
    <property type="protein sequence ID" value="MET3526401.1"/>
    <property type="molecule type" value="Genomic_DNA"/>
</dbReference>
<evidence type="ECO:0008006" key="5">
    <source>
        <dbReference type="Google" id="ProtNLM"/>
    </source>
</evidence>
<dbReference type="InterPro" id="IPR012899">
    <property type="entry name" value="LTXXQ"/>
</dbReference>
<name>A0ABV2EIE8_9CAUL</name>
<dbReference type="Pfam" id="PF07813">
    <property type="entry name" value="LTXXQ"/>
    <property type="match status" value="1"/>
</dbReference>
<evidence type="ECO:0000313" key="3">
    <source>
        <dbReference type="EMBL" id="MET3526401.1"/>
    </source>
</evidence>
<sequence length="167" mass="17941">MKLNKLAPLALGGVLIAGTMASAAAAQQPQGAPAQAGAEARRGHGEWRRPDPAAMAARRADHLRAALQLRPEQEAALKAYVGAAQSKPMMPAPGARKKFAEMTTPERLDAQRAMMTKRLAAFDERVAATKRFYAQLSPTQQKAFDTLQQRGGKHGMRDGHGGHGPRR</sequence>
<comment type="caution">
    <text evidence="3">The sequence shown here is derived from an EMBL/GenBank/DDBJ whole genome shotgun (WGS) entry which is preliminary data.</text>
</comment>
<organism evidence="3 4">
    <name type="scientific">Phenylobacterium koreense</name>
    <dbReference type="NCBI Taxonomy" id="266125"/>
    <lineage>
        <taxon>Bacteria</taxon>
        <taxon>Pseudomonadati</taxon>
        <taxon>Pseudomonadota</taxon>
        <taxon>Alphaproteobacteria</taxon>
        <taxon>Caulobacterales</taxon>
        <taxon>Caulobacteraceae</taxon>
        <taxon>Phenylobacterium</taxon>
    </lineage>
</organism>
<feature type="region of interest" description="Disordered" evidence="1">
    <location>
        <begin position="27"/>
        <end position="53"/>
    </location>
</feature>
<feature type="signal peptide" evidence="2">
    <location>
        <begin position="1"/>
        <end position="25"/>
    </location>
</feature>
<feature type="compositionally biased region" description="Basic and acidic residues" evidence="1">
    <location>
        <begin position="39"/>
        <end position="51"/>
    </location>
</feature>
<feature type="compositionally biased region" description="Polar residues" evidence="1">
    <location>
        <begin position="137"/>
        <end position="149"/>
    </location>
</feature>
<feature type="chain" id="PRO_5045296832" description="LTXXQ motif family protein" evidence="2">
    <location>
        <begin position="26"/>
        <end position="167"/>
    </location>
</feature>
<reference evidence="3 4" key="1">
    <citation type="submission" date="2024-06" db="EMBL/GenBank/DDBJ databases">
        <title>Genomic Encyclopedia of Type Strains, Phase IV (KMG-IV): sequencing the most valuable type-strain genomes for metagenomic binning, comparative biology and taxonomic classification.</title>
        <authorList>
            <person name="Goeker M."/>
        </authorList>
    </citation>
    <scope>NUCLEOTIDE SEQUENCE [LARGE SCALE GENOMIC DNA]</scope>
    <source>
        <strain evidence="3 4">DSM 17809</strain>
    </source>
</reference>
<accession>A0ABV2EIE8</accession>
<keyword evidence="4" id="KW-1185">Reference proteome</keyword>
<evidence type="ECO:0000313" key="4">
    <source>
        <dbReference type="Proteomes" id="UP001549110"/>
    </source>
</evidence>
<feature type="region of interest" description="Disordered" evidence="1">
    <location>
        <begin position="137"/>
        <end position="167"/>
    </location>
</feature>
<dbReference type="RefSeq" id="WP_354297372.1">
    <property type="nucleotide sequence ID" value="NZ_JBEPLU010000001.1"/>
</dbReference>
<evidence type="ECO:0000256" key="2">
    <source>
        <dbReference type="SAM" id="SignalP"/>
    </source>
</evidence>
<protein>
    <recommendedName>
        <fullName evidence="5">LTXXQ motif family protein</fullName>
    </recommendedName>
</protein>
<dbReference type="Proteomes" id="UP001549110">
    <property type="component" value="Unassembled WGS sequence"/>
</dbReference>
<gene>
    <name evidence="3" type="ORF">ABID41_001496</name>
</gene>